<dbReference type="Pfam" id="PF18908">
    <property type="entry name" value="DUF5663"/>
    <property type="match status" value="1"/>
</dbReference>
<organism evidence="1 2">
    <name type="scientific">Candidatus Liptonbacteria bacterium RIFCSPHIGHO2_01_FULL_57_28</name>
    <dbReference type="NCBI Taxonomy" id="1798647"/>
    <lineage>
        <taxon>Bacteria</taxon>
        <taxon>Candidatus Liptoniibacteriota</taxon>
    </lineage>
</organism>
<dbReference type="AlphaFoldDB" id="A0A1G2C8J2"/>
<protein>
    <submittedName>
        <fullName evidence="1">Uncharacterized protein</fullName>
    </submittedName>
</protein>
<comment type="caution">
    <text evidence="1">The sequence shown here is derived from an EMBL/GenBank/DDBJ whole genome shotgun (WGS) entry which is preliminary data.</text>
</comment>
<name>A0A1G2C8J2_9BACT</name>
<evidence type="ECO:0000313" key="1">
    <source>
        <dbReference type="EMBL" id="OGY97704.1"/>
    </source>
</evidence>
<dbReference type="InterPro" id="IPR043722">
    <property type="entry name" value="DUF5663"/>
</dbReference>
<accession>A0A1G2C8J2</accession>
<reference evidence="1 2" key="1">
    <citation type="journal article" date="2016" name="Nat. Commun.">
        <title>Thousands of microbial genomes shed light on interconnected biogeochemical processes in an aquifer system.</title>
        <authorList>
            <person name="Anantharaman K."/>
            <person name="Brown C.T."/>
            <person name="Hug L.A."/>
            <person name="Sharon I."/>
            <person name="Castelle C.J."/>
            <person name="Probst A.J."/>
            <person name="Thomas B.C."/>
            <person name="Singh A."/>
            <person name="Wilkins M.J."/>
            <person name="Karaoz U."/>
            <person name="Brodie E.L."/>
            <person name="Williams K.H."/>
            <person name="Hubbard S.S."/>
            <person name="Banfield J.F."/>
        </authorList>
    </citation>
    <scope>NUCLEOTIDE SEQUENCE [LARGE SCALE GENOMIC DNA]</scope>
</reference>
<proteinExistence type="predicted"/>
<gene>
    <name evidence="1" type="ORF">A2855_00295</name>
</gene>
<dbReference type="EMBL" id="MHKX01000026">
    <property type="protein sequence ID" value="OGY97704.1"/>
    <property type="molecule type" value="Genomic_DNA"/>
</dbReference>
<sequence length="100" mass="11457">MDTEELKKMVAEEMGVSDLAPEMQEQIIDQFTQNALKRITISLYERLPEDAKAEFVKLGEANNTEGLLDLFKKNVPDLDAFIRDEVKDEVSEFKKFQTAS</sequence>
<dbReference type="Proteomes" id="UP000179059">
    <property type="component" value="Unassembled WGS sequence"/>
</dbReference>
<evidence type="ECO:0000313" key="2">
    <source>
        <dbReference type="Proteomes" id="UP000179059"/>
    </source>
</evidence>
<dbReference type="STRING" id="1798647.A2855_00295"/>